<feature type="transmembrane region" description="Helical" evidence="6">
    <location>
        <begin position="27"/>
        <end position="46"/>
    </location>
</feature>
<proteinExistence type="predicted"/>
<feature type="domain" description="Prepilin type IV endopeptidase peptidase" evidence="7">
    <location>
        <begin position="8"/>
        <end position="111"/>
    </location>
</feature>
<dbReference type="RefSeq" id="WP_284363611.1">
    <property type="nucleotide sequence ID" value="NZ_BSNI01000002.1"/>
</dbReference>
<dbReference type="EMBL" id="BSNI01000002">
    <property type="protein sequence ID" value="GLQ17450.1"/>
    <property type="molecule type" value="Genomic_DNA"/>
</dbReference>
<comment type="caution">
    <text evidence="8">The sequence shown here is derived from an EMBL/GenBank/DDBJ whole genome shotgun (WGS) entry which is preliminary data.</text>
</comment>
<protein>
    <submittedName>
        <fullName evidence="8">Type 4 prepilin peptidase 1</fullName>
    </submittedName>
</protein>
<dbReference type="InterPro" id="IPR000045">
    <property type="entry name" value="Prepilin_IV_endopep_pep"/>
</dbReference>
<evidence type="ECO:0000256" key="2">
    <source>
        <dbReference type="ARBA" id="ARBA00022475"/>
    </source>
</evidence>
<feature type="transmembrane region" description="Helical" evidence="6">
    <location>
        <begin position="140"/>
        <end position="166"/>
    </location>
</feature>
<reference evidence="8" key="2">
    <citation type="submission" date="2023-01" db="EMBL/GenBank/DDBJ databases">
        <title>Draft genome sequence of Maritalea porphyrae strain NBRC 107169.</title>
        <authorList>
            <person name="Sun Q."/>
            <person name="Mori K."/>
        </authorList>
    </citation>
    <scope>NUCLEOTIDE SEQUENCE</scope>
    <source>
        <strain evidence="8">NBRC 107169</strain>
    </source>
</reference>
<dbReference type="Pfam" id="PF01478">
    <property type="entry name" value="Peptidase_A24"/>
    <property type="match status" value="1"/>
</dbReference>
<organism evidence="8 9">
    <name type="scientific">Maritalea porphyrae</name>
    <dbReference type="NCBI Taxonomy" id="880732"/>
    <lineage>
        <taxon>Bacteria</taxon>
        <taxon>Pseudomonadati</taxon>
        <taxon>Pseudomonadota</taxon>
        <taxon>Alphaproteobacteria</taxon>
        <taxon>Hyphomicrobiales</taxon>
        <taxon>Devosiaceae</taxon>
        <taxon>Maritalea</taxon>
    </lineage>
</organism>
<gene>
    <name evidence="8" type="primary">ctpB</name>
    <name evidence="8" type="ORF">GCM10007879_16990</name>
</gene>
<keyword evidence="9" id="KW-1185">Reference proteome</keyword>
<evidence type="ECO:0000256" key="4">
    <source>
        <dbReference type="ARBA" id="ARBA00022989"/>
    </source>
</evidence>
<evidence type="ECO:0000259" key="7">
    <source>
        <dbReference type="Pfam" id="PF01478"/>
    </source>
</evidence>
<keyword evidence="4 6" id="KW-1133">Transmembrane helix</keyword>
<dbReference type="Gene3D" id="1.20.120.1220">
    <property type="match status" value="1"/>
</dbReference>
<comment type="subcellular location">
    <subcellularLocation>
        <location evidence="1">Cell membrane</location>
        <topology evidence="1">Multi-pass membrane protein</topology>
    </subcellularLocation>
</comment>
<accession>A0ABQ5UT03</accession>
<dbReference type="Proteomes" id="UP001161405">
    <property type="component" value="Unassembled WGS sequence"/>
</dbReference>
<evidence type="ECO:0000313" key="8">
    <source>
        <dbReference type="EMBL" id="GLQ17450.1"/>
    </source>
</evidence>
<keyword evidence="3 6" id="KW-0812">Transmembrane</keyword>
<keyword evidence="5 6" id="KW-0472">Membrane</keyword>
<dbReference type="InterPro" id="IPR052218">
    <property type="entry name" value="Preflagellin_Peptidase"/>
</dbReference>
<feature type="transmembrane region" description="Helical" evidence="6">
    <location>
        <begin position="53"/>
        <end position="76"/>
    </location>
</feature>
<keyword evidence="2" id="KW-1003">Cell membrane</keyword>
<evidence type="ECO:0000256" key="3">
    <source>
        <dbReference type="ARBA" id="ARBA00022692"/>
    </source>
</evidence>
<name>A0ABQ5UT03_9HYPH</name>
<dbReference type="PANTHER" id="PTHR36506">
    <property type="entry name" value="PREFLAGELLIN PEPTIDASE"/>
    <property type="match status" value="1"/>
</dbReference>
<evidence type="ECO:0000256" key="1">
    <source>
        <dbReference type="ARBA" id="ARBA00004651"/>
    </source>
</evidence>
<feature type="transmembrane region" description="Helical" evidence="6">
    <location>
        <begin position="96"/>
        <end position="119"/>
    </location>
</feature>
<evidence type="ECO:0000313" key="9">
    <source>
        <dbReference type="Proteomes" id="UP001161405"/>
    </source>
</evidence>
<sequence>MINAILAIVFPTLMAFSAAYDLLTMRIPNWISAALIVGFLVCALFIGMPLMEIGYHFAVGVAVLIVAFLLFIPGWIGGGDAKLAAAIGLWMGTGSAIEFVGYSAFFGGVLTFAILLFRWKFPVSWLPKANWILRLHDKTVGVPYGIALAAGAMVVYADTPIFAALLGTA</sequence>
<evidence type="ECO:0000256" key="5">
    <source>
        <dbReference type="ARBA" id="ARBA00023136"/>
    </source>
</evidence>
<evidence type="ECO:0000256" key="6">
    <source>
        <dbReference type="SAM" id="Phobius"/>
    </source>
</evidence>
<reference evidence="8" key="1">
    <citation type="journal article" date="2014" name="Int. J. Syst. Evol. Microbiol.">
        <title>Complete genome of a new Firmicutes species belonging to the dominant human colonic microbiota ('Ruminococcus bicirculans') reveals two chromosomes and a selective capacity to utilize plant glucans.</title>
        <authorList>
            <consortium name="NISC Comparative Sequencing Program"/>
            <person name="Wegmann U."/>
            <person name="Louis P."/>
            <person name="Goesmann A."/>
            <person name="Henrissat B."/>
            <person name="Duncan S.H."/>
            <person name="Flint H.J."/>
        </authorList>
    </citation>
    <scope>NUCLEOTIDE SEQUENCE</scope>
    <source>
        <strain evidence="8">NBRC 107169</strain>
    </source>
</reference>
<dbReference type="PANTHER" id="PTHR36506:SF1">
    <property type="entry name" value="PREFLAGELLIN PEPTIDASE"/>
    <property type="match status" value="1"/>
</dbReference>